<dbReference type="SUPFAM" id="SSF53244">
    <property type="entry name" value="MurD-like peptide ligases, peptide-binding domain"/>
    <property type="match status" value="1"/>
</dbReference>
<dbReference type="RefSeq" id="WP_073602947.1">
    <property type="nucleotide sequence ID" value="NZ_FQXZ01000012.1"/>
</dbReference>
<comment type="cofactor">
    <cofactor evidence="9">
        <name>Mg(2+)</name>
        <dbReference type="ChEBI" id="CHEBI:18420"/>
    </cofactor>
</comment>
<evidence type="ECO:0000256" key="3">
    <source>
        <dbReference type="ARBA" id="ARBA00022741"/>
    </source>
</evidence>
<dbReference type="GO" id="GO:0071555">
    <property type="term" value="P:cell wall organization"/>
    <property type="evidence" value="ECO:0007669"/>
    <property type="project" value="UniProtKB-KW"/>
</dbReference>
<name>A0A1M5XK44_9VIBR</name>
<comment type="similarity">
    <text evidence="9">Belongs to the MurCDEF family. Mpl subfamily.</text>
</comment>
<dbReference type="PANTHER" id="PTHR43445">
    <property type="entry name" value="UDP-N-ACETYLMURAMATE--L-ALANINE LIGASE-RELATED"/>
    <property type="match status" value="1"/>
</dbReference>
<dbReference type="InterPro" id="IPR036565">
    <property type="entry name" value="Mur-like_cat_sf"/>
</dbReference>
<organism evidence="13 14">
    <name type="scientific">Vibrio aerogenes CECT 7868</name>
    <dbReference type="NCBI Taxonomy" id="1216006"/>
    <lineage>
        <taxon>Bacteria</taxon>
        <taxon>Pseudomonadati</taxon>
        <taxon>Pseudomonadota</taxon>
        <taxon>Gammaproteobacteria</taxon>
        <taxon>Vibrionales</taxon>
        <taxon>Vibrionaceae</taxon>
        <taxon>Vibrio</taxon>
    </lineage>
</organism>
<dbReference type="EMBL" id="FQXZ01000012">
    <property type="protein sequence ID" value="SHH99928.1"/>
    <property type="molecule type" value="Genomic_DNA"/>
</dbReference>
<evidence type="ECO:0000256" key="8">
    <source>
        <dbReference type="ARBA" id="ARBA00023316"/>
    </source>
</evidence>
<dbReference type="SUPFAM" id="SSF53623">
    <property type="entry name" value="MurD-like peptide ligases, catalytic domain"/>
    <property type="match status" value="1"/>
</dbReference>
<keyword evidence="5 9" id="KW-0133">Cell shape</keyword>
<dbReference type="InterPro" id="IPR000713">
    <property type="entry name" value="Mur_ligase_N"/>
</dbReference>
<dbReference type="GO" id="GO:0008360">
    <property type="term" value="P:regulation of cell shape"/>
    <property type="evidence" value="ECO:0007669"/>
    <property type="project" value="UniProtKB-KW"/>
</dbReference>
<dbReference type="Gene3D" id="3.40.50.720">
    <property type="entry name" value="NAD(P)-binding Rossmann-like Domain"/>
    <property type="match status" value="1"/>
</dbReference>
<sequence>MHIHILGICGTFMGGIAILARQMGHRVTGSDLNVYPPMSTMLESQGIEIIKGYEPEQLQPEPDLIVVGNAMTRGNPCVEYLLNHRLNYTSGPQWLCDYLLRDRWVLAVSGTHGKTTTSSMLTWILEYCGYEPGYLIGGVPGNFDTSARLGKTDFFVVEADEYDSAFFDKRSKFVHYHPQTLVMNNLEFDHADIFDDLDAIKRQFHHLVRIVPGIGRILLPAQDRHLADVLAKGCWSETEYTGSDENWNVTKLKKDGSSFQILWGGDVVGRVDWELIGDHNVRNALMAIGAARHVGVVPELACEALGHFINTKRRLEKRGEIKGVSVYDDFAHHPTAIRLTLEGLRNKVGQQRILAVLEPRSATMKMGVHQTTLAASLDAADAVFLYQPENLDWSVADVASQCRSVGFVCDDVDTLVSQIVGYARPGDQILVMSNGGFGGIHQKLLAVLEKHEYV</sequence>
<dbReference type="InterPro" id="IPR013221">
    <property type="entry name" value="Mur_ligase_cen"/>
</dbReference>
<keyword evidence="8 9" id="KW-0961">Cell wall biogenesis/degradation</keyword>
<evidence type="ECO:0000313" key="13">
    <source>
        <dbReference type="EMBL" id="SHH99928.1"/>
    </source>
</evidence>
<keyword evidence="3 9" id="KW-0547">Nucleotide-binding</keyword>
<evidence type="ECO:0000256" key="9">
    <source>
        <dbReference type="HAMAP-Rule" id="MF_02020"/>
    </source>
</evidence>
<dbReference type="Gene3D" id="3.40.1190.10">
    <property type="entry name" value="Mur-like, catalytic domain"/>
    <property type="match status" value="1"/>
</dbReference>
<evidence type="ECO:0000256" key="5">
    <source>
        <dbReference type="ARBA" id="ARBA00022960"/>
    </source>
</evidence>
<dbReference type="Proteomes" id="UP000184608">
    <property type="component" value="Unassembled WGS sequence"/>
</dbReference>
<dbReference type="SUPFAM" id="SSF51984">
    <property type="entry name" value="MurCD N-terminal domain"/>
    <property type="match status" value="1"/>
</dbReference>
<keyword evidence="6 9" id="KW-0573">Peptidoglycan synthesis</keyword>
<evidence type="ECO:0000256" key="2">
    <source>
        <dbReference type="ARBA" id="ARBA00022618"/>
    </source>
</evidence>
<dbReference type="AlphaFoldDB" id="A0A1M5XK44"/>
<dbReference type="UniPathway" id="UPA00544"/>
<evidence type="ECO:0000256" key="6">
    <source>
        <dbReference type="ARBA" id="ARBA00022984"/>
    </source>
</evidence>
<dbReference type="OrthoDB" id="9804126at2"/>
<dbReference type="GO" id="GO:0009254">
    <property type="term" value="P:peptidoglycan turnover"/>
    <property type="evidence" value="ECO:0007669"/>
    <property type="project" value="UniProtKB-UniRule"/>
</dbReference>
<protein>
    <recommendedName>
        <fullName evidence="9">UDP-N-acetylmuramate--L-alanyl-gamma-D-glutamyl-meso-2,6-diaminoheptandioate ligase</fullName>
        <ecNumber evidence="9">6.3.2.45</ecNumber>
    </recommendedName>
    <alternativeName>
        <fullName evidence="9">Murein peptide ligase</fullName>
    </alternativeName>
    <alternativeName>
        <fullName evidence="9">UDP-N-acetylmuramate:L-alanyl-gamma-D-glutamyl-meso-diaminopimelate ligase</fullName>
    </alternativeName>
</protein>
<keyword evidence="4 9" id="KW-0067">ATP-binding</keyword>
<dbReference type="EC" id="6.3.2.45" evidence="9"/>
<keyword evidence="2 9" id="KW-0132">Cell division</keyword>
<dbReference type="Gene3D" id="3.90.190.20">
    <property type="entry name" value="Mur ligase, C-terminal domain"/>
    <property type="match status" value="1"/>
</dbReference>
<dbReference type="InterPro" id="IPR005757">
    <property type="entry name" value="Mpl"/>
</dbReference>
<evidence type="ECO:0000313" key="14">
    <source>
        <dbReference type="Proteomes" id="UP000184608"/>
    </source>
</evidence>
<dbReference type="GO" id="GO:0009252">
    <property type="term" value="P:peptidoglycan biosynthetic process"/>
    <property type="evidence" value="ECO:0007669"/>
    <property type="project" value="UniProtKB-UniRule"/>
</dbReference>
<feature type="domain" description="Mur ligase C-terminal" evidence="11">
    <location>
        <begin position="313"/>
        <end position="435"/>
    </location>
</feature>
<dbReference type="Pfam" id="PF02875">
    <property type="entry name" value="Mur_ligase_C"/>
    <property type="match status" value="1"/>
</dbReference>
<evidence type="ECO:0000259" key="11">
    <source>
        <dbReference type="Pfam" id="PF02875"/>
    </source>
</evidence>
<evidence type="ECO:0000256" key="1">
    <source>
        <dbReference type="ARBA" id="ARBA00022598"/>
    </source>
</evidence>
<keyword evidence="14" id="KW-1185">Reference proteome</keyword>
<evidence type="ECO:0000256" key="7">
    <source>
        <dbReference type="ARBA" id="ARBA00023306"/>
    </source>
</evidence>
<accession>A0A1M5XK44</accession>
<keyword evidence="1 9" id="KW-0436">Ligase</keyword>
<dbReference type="GO" id="GO:0051301">
    <property type="term" value="P:cell division"/>
    <property type="evidence" value="ECO:0007669"/>
    <property type="project" value="UniProtKB-KW"/>
</dbReference>
<feature type="binding site" evidence="9">
    <location>
        <begin position="110"/>
        <end position="116"/>
    </location>
    <ligand>
        <name>ATP</name>
        <dbReference type="ChEBI" id="CHEBI:30616"/>
    </ligand>
</feature>
<dbReference type="GO" id="GO:0106418">
    <property type="term" value="F:UDP-N-acetylmuramate-L-alanyl-gamma-D-glutamyl-meso-2,6-diaminoheptanedioate ligase activity"/>
    <property type="evidence" value="ECO:0007669"/>
    <property type="project" value="UniProtKB-EC"/>
</dbReference>
<comment type="pathway">
    <text evidence="9">Cell wall biogenesis; peptidoglycan recycling.</text>
</comment>
<feature type="domain" description="Mur ligase central" evidence="12">
    <location>
        <begin position="108"/>
        <end position="291"/>
    </location>
</feature>
<dbReference type="PANTHER" id="PTHR43445:SF5">
    <property type="entry name" value="UDP-N-ACETYLMURAMATE--L-ALANYL-GAMMA-D-GLUTAMYL-MESO-2,6-DIAMINOHEPTANDIOATE LIGASE"/>
    <property type="match status" value="1"/>
</dbReference>
<evidence type="ECO:0000256" key="4">
    <source>
        <dbReference type="ARBA" id="ARBA00022840"/>
    </source>
</evidence>
<comment type="catalytic activity">
    <reaction evidence="9">
        <text>UDP-N-acetyl-alpha-D-muramate + L-alanyl-gamma-D-glutamyl-meso-2,6-diaminopimelate + ATP = UDP-N-acetyl-alpha-D-muramoyl-L-alanyl-gamma-D-glutamyl-meso-2,6-diaminopimelate + ADP + phosphate + H(+)</text>
        <dbReference type="Rhea" id="RHEA:29563"/>
        <dbReference type="ChEBI" id="CHEBI:15378"/>
        <dbReference type="ChEBI" id="CHEBI:30616"/>
        <dbReference type="ChEBI" id="CHEBI:43474"/>
        <dbReference type="ChEBI" id="CHEBI:61401"/>
        <dbReference type="ChEBI" id="CHEBI:70757"/>
        <dbReference type="ChEBI" id="CHEBI:83905"/>
        <dbReference type="ChEBI" id="CHEBI:456216"/>
        <dbReference type="EC" id="6.3.2.45"/>
    </reaction>
</comment>
<dbReference type="Pfam" id="PF08245">
    <property type="entry name" value="Mur_ligase_M"/>
    <property type="match status" value="1"/>
</dbReference>
<keyword evidence="9" id="KW-0460">Magnesium</keyword>
<evidence type="ECO:0000259" key="10">
    <source>
        <dbReference type="Pfam" id="PF01225"/>
    </source>
</evidence>
<feature type="domain" description="Mur ligase N-terminal catalytic" evidence="10">
    <location>
        <begin position="2"/>
        <end position="97"/>
    </location>
</feature>
<gene>
    <name evidence="9 13" type="primary">mpl</name>
    <name evidence="13" type="ORF">VA7868_01187</name>
</gene>
<dbReference type="STRING" id="1216006.VA7868_01187"/>
<proteinExistence type="inferred from homology"/>
<evidence type="ECO:0000259" key="12">
    <source>
        <dbReference type="Pfam" id="PF08245"/>
    </source>
</evidence>
<keyword evidence="7 9" id="KW-0131">Cell cycle</keyword>
<reference evidence="13 14" key="1">
    <citation type="submission" date="2016-11" db="EMBL/GenBank/DDBJ databases">
        <authorList>
            <person name="Jaros S."/>
            <person name="Januszkiewicz K."/>
            <person name="Wedrychowicz H."/>
        </authorList>
    </citation>
    <scope>NUCLEOTIDE SEQUENCE [LARGE SCALE GENOMIC DNA]</scope>
    <source>
        <strain evidence="13 14">CECT 7868</strain>
    </source>
</reference>
<dbReference type="InterPro" id="IPR050061">
    <property type="entry name" value="MurCDEF_pg_biosynth"/>
</dbReference>
<comment type="function">
    <text evidence="9">Reutilizes the intact tripeptide L-alanyl-gamma-D-glutamyl-meso-diaminopimelate by linking it to UDP-N-acetylmuramate.</text>
</comment>
<dbReference type="Pfam" id="PF01225">
    <property type="entry name" value="Mur_ligase"/>
    <property type="match status" value="1"/>
</dbReference>
<dbReference type="InterPro" id="IPR004101">
    <property type="entry name" value="Mur_ligase_C"/>
</dbReference>
<dbReference type="NCBIfam" id="TIGR01081">
    <property type="entry name" value="mpl"/>
    <property type="match status" value="1"/>
</dbReference>
<dbReference type="HAMAP" id="MF_02020">
    <property type="entry name" value="Mpl"/>
    <property type="match status" value="1"/>
</dbReference>
<dbReference type="InterPro" id="IPR036615">
    <property type="entry name" value="Mur_ligase_C_dom_sf"/>
</dbReference>
<dbReference type="GO" id="GO:0005524">
    <property type="term" value="F:ATP binding"/>
    <property type="evidence" value="ECO:0007669"/>
    <property type="project" value="UniProtKB-UniRule"/>
</dbReference>